<evidence type="ECO:0000313" key="3">
    <source>
        <dbReference type="Proteomes" id="UP000665561"/>
    </source>
</evidence>
<sequence>MFWQQLWFLSNMVFVTLAIVFLFMHRSVTAARQEADAPLVAKRKKTRLAFGMLASASFIVMVTFFLINMRVNG</sequence>
<reference evidence="2 3" key="1">
    <citation type="submission" date="2020-01" db="EMBL/GenBank/DDBJ databases">
        <title>Paenibacillus soybeanensis sp. nov. isolated from the nodules of soybean (Glycine max(L.) Merr).</title>
        <authorList>
            <person name="Wang H."/>
        </authorList>
    </citation>
    <scope>NUCLEOTIDE SEQUENCE [LARGE SCALE GENOMIC DNA]</scope>
    <source>
        <strain evidence="2 3">T1</strain>
    </source>
</reference>
<dbReference type="RefSeq" id="WP_161740808.1">
    <property type="nucleotide sequence ID" value="NZ_JAAAMV010000001.1"/>
</dbReference>
<protein>
    <submittedName>
        <fullName evidence="2">Uncharacterized protein</fullName>
    </submittedName>
</protein>
<keyword evidence="3" id="KW-1185">Reference proteome</keyword>
<accession>A0ABW9XJD0</accession>
<name>A0ABW9XJD0_9BACL</name>
<organism evidence="2 3">
    <name type="scientific">Paenibacillus glycinis</name>
    <dbReference type="NCBI Taxonomy" id="2697035"/>
    <lineage>
        <taxon>Bacteria</taxon>
        <taxon>Bacillati</taxon>
        <taxon>Bacillota</taxon>
        <taxon>Bacilli</taxon>
        <taxon>Bacillales</taxon>
        <taxon>Paenibacillaceae</taxon>
        <taxon>Paenibacillus</taxon>
    </lineage>
</organism>
<keyword evidence="1" id="KW-0472">Membrane</keyword>
<comment type="caution">
    <text evidence="2">The sequence shown here is derived from an EMBL/GenBank/DDBJ whole genome shotgun (WGS) entry which is preliminary data.</text>
</comment>
<gene>
    <name evidence="2" type="ORF">GT019_02430</name>
</gene>
<dbReference type="EMBL" id="JAAAMV010000001">
    <property type="protein sequence ID" value="NBD22725.1"/>
    <property type="molecule type" value="Genomic_DNA"/>
</dbReference>
<keyword evidence="1" id="KW-0812">Transmembrane</keyword>
<feature type="transmembrane region" description="Helical" evidence="1">
    <location>
        <begin position="48"/>
        <end position="67"/>
    </location>
</feature>
<evidence type="ECO:0000313" key="2">
    <source>
        <dbReference type="EMBL" id="NBD22725.1"/>
    </source>
</evidence>
<proteinExistence type="predicted"/>
<dbReference type="Proteomes" id="UP000665561">
    <property type="component" value="Unassembled WGS sequence"/>
</dbReference>
<feature type="transmembrane region" description="Helical" evidence="1">
    <location>
        <begin position="6"/>
        <end position="24"/>
    </location>
</feature>
<evidence type="ECO:0000256" key="1">
    <source>
        <dbReference type="SAM" id="Phobius"/>
    </source>
</evidence>
<keyword evidence="1" id="KW-1133">Transmembrane helix</keyword>